<dbReference type="GO" id="GO:0071555">
    <property type="term" value="P:cell wall organization"/>
    <property type="evidence" value="ECO:0007669"/>
    <property type="project" value="UniProtKB-KW"/>
</dbReference>
<evidence type="ECO:0000256" key="1">
    <source>
        <dbReference type="ARBA" id="ARBA00004167"/>
    </source>
</evidence>
<keyword evidence="5 11" id="KW-0812">Transmembrane</keyword>
<evidence type="ECO:0000313" key="14">
    <source>
        <dbReference type="EMBL" id="QCI59535.1"/>
    </source>
</evidence>
<evidence type="ECO:0000259" key="13">
    <source>
        <dbReference type="Pfam" id="PF03717"/>
    </source>
</evidence>
<gene>
    <name evidence="14" type="ORF">EIO64_10160</name>
</gene>
<dbReference type="InterPro" id="IPR005311">
    <property type="entry name" value="PBP_dimer"/>
</dbReference>
<feature type="transmembrane region" description="Helical" evidence="11">
    <location>
        <begin position="12"/>
        <end position="30"/>
    </location>
</feature>
<evidence type="ECO:0000256" key="2">
    <source>
        <dbReference type="ARBA" id="ARBA00004236"/>
    </source>
</evidence>
<dbReference type="GO" id="GO:0008360">
    <property type="term" value="P:regulation of cell shape"/>
    <property type="evidence" value="ECO:0007669"/>
    <property type="project" value="UniProtKB-KW"/>
</dbReference>
<accession>A0A4D7APM3</accession>
<evidence type="ECO:0000256" key="10">
    <source>
        <dbReference type="ARBA" id="ARBA00023316"/>
    </source>
</evidence>
<dbReference type="AlphaFoldDB" id="A0A4D7APM3"/>
<dbReference type="Pfam" id="PF03717">
    <property type="entry name" value="PBP_dimer"/>
    <property type="match status" value="1"/>
</dbReference>
<dbReference type="InterPro" id="IPR012338">
    <property type="entry name" value="Beta-lactam/transpept-like"/>
</dbReference>
<reference evidence="15" key="1">
    <citation type="submission" date="2018-12" db="EMBL/GenBank/DDBJ databases">
        <title>Dusodibacter welbiota gen. nov., sp. nov., isolated from human faeces and emended description of the Oscillibacter genus.</title>
        <authorList>
            <person name="Le Roy T."/>
            <person name="Van der Smissen P."/>
            <person name="Delzenne N."/>
            <person name="Muccioli G."/>
            <person name="Collet J.F."/>
            <person name="Cani P.D."/>
        </authorList>
    </citation>
    <scope>NUCLEOTIDE SEQUENCE [LARGE SCALE GENOMIC DNA]</scope>
    <source>
        <strain evidence="15">J115</strain>
    </source>
</reference>
<feature type="domain" description="Penicillin-binding protein transpeptidase" evidence="12">
    <location>
        <begin position="401"/>
        <end position="706"/>
    </location>
</feature>
<dbReference type="RefSeq" id="WP_136891310.1">
    <property type="nucleotide sequence ID" value="NZ_CP034413.3"/>
</dbReference>
<name>A0A4D7APM3_9FIRM</name>
<evidence type="ECO:0000313" key="15">
    <source>
        <dbReference type="Proteomes" id="UP000298642"/>
    </source>
</evidence>
<evidence type="ECO:0000256" key="9">
    <source>
        <dbReference type="ARBA" id="ARBA00023136"/>
    </source>
</evidence>
<protein>
    <submittedName>
        <fullName evidence="14">Penicillin-binding protein A</fullName>
    </submittedName>
</protein>
<evidence type="ECO:0000256" key="8">
    <source>
        <dbReference type="ARBA" id="ARBA00022989"/>
    </source>
</evidence>
<comment type="similarity">
    <text evidence="3">Belongs to the transpeptidase family.</text>
</comment>
<dbReference type="InterPro" id="IPR036138">
    <property type="entry name" value="PBP_dimer_sf"/>
</dbReference>
<dbReference type="Pfam" id="PF00905">
    <property type="entry name" value="Transpeptidase"/>
    <property type="match status" value="1"/>
</dbReference>
<dbReference type="PANTHER" id="PTHR30627">
    <property type="entry name" value="PEPTIDOGLYCAN D,D-TRANSPEPTIDASE"/>
    <property type="match status" value="1"/>
</dbReference>
<dbReference type="InterPro" id="IPR001460">
    <property type="entry name" value="PCN-bd_Tpept"/>
</dbReference>
<evidence type="ECO:0000256" key="3">
    <source>
        <dbReference type="ARBA" id="ARBA00007171"/>
    </source>
</evidence>
<keyword evidence="9 11" id="KW-0472">Membrane</keyword>
<keyword evidence="8 11" id="KW-1133">Transmembrane helix</keyword>
<keyword evidence="6" id="KW-0133">Cell shape</keyword>
<dbReference type="Gene3D" id="3.30.1390.30">
    <property type="entry name" value="Penicillin-binding protein 2a, domain 3"/>
    <property type="match status" value="1"/>
</dbReference>
<dbReference type="KEGG" id="obj:EIO64_10160"/>
<dbReference type="Gene3D" id="3.40.710.10">
    <property type="entry name" value="DD-peptidase/beta-lactamase superfamily"/>
    <property type="match status" value="1"/>
</dbReference>
<evidence type="ECO:0000259" key="12">
    <source>
        <dbReference type="Pfam" id="PF00905"/>
    </source>
</evidence>
<dbReference type="EMBL" id="CP034413">
    <property type="protein sequence ID" value="QCI59535.1"/>
    <property type="molecule type" value="Genomic_DNA"/>
</dbReference>
<keyword evidence="15" id="KW-1185">Reference proteome</keyword>
<organism evidence="14 15">
    <name type="scientific">Dysosmobacter welbionis</name>
    <dbReference type="NCBI Taxonomy" id="2093857"/>
    <lineage>
        <taxon>Bacteria</taxon>
        <taxon>Bacillati</taxon>
        <taxon>Bacillota</taxon>
        <taxon>Clostridia</taxon>
        <taxon>Eubacteriales</taxon>
        <taxon>Oscillospiraceae</taxon>
        <taxon>Dysosmobacter</taxon>
    </lineage>
</organism>
<dbReference type="Proteomes" id="UP000298642">
    <property type="component" value="Chromosome"/>
</dbReference>
<dbReference type="Gene3D" id="3.90.1310.10">
    <property type="entry name" value="Penicillin-binding protein 2a (Domain 2)"/>
    <property type="match status" value="2"/>
</dbReference>
<evidence type="ECO:0000256" key="11">
    <source>
        <dbReference type="SAM" id="Phobius"/>
    </source>
</evidence>
<keyword evidence="4" id="KW-1003">Cell membrane</keyword>
<sequence>MDHKEAHHLRLYVLAALFFIVAAVYIGVLYDTQVNNYDYYYASSVRSIARSETVEAARGNITDRNGKVLVSSRSSYNLTFDASLLEKDEDANESLLRLLQLCQSRGINWVDSLPISRSAPFAYTIDSLDSAARSRFLTYLKDLDEAANALAAYLLEHPALLETTDEEGNRENPADDILADEELDQASKAQALLEELTSSQLTGAMLEGSGLSATRLIALMRKDFGLSASFSVEEARLVLGVQYEIRSRNLARTDPYVLAEDIDAELISLLNDGDYAGAKITPSSVREYETTYGAHILGYLGKINDSAEKEALGEGYNWNDYVGKDGVEAAFESHLKGTDGTRVVSLNEDGKITGEYYSKEPVPGNTVELTIDLDLQQAAEDALAATITRMTGEDGDETRGGAVAVVQVGTGEVLALASYPTYDLSTFRQSSIYAALYNDPARPFTNRATNGTYVPGSTIKPLTAVAALEKGIITPTQEIYSPSRWVYPNDPTHSGANCAGGNHGLINVTEAITKSCNYFFAEMGYRMGMDTFREYLQAFGLGEHTGIEIGDYAGTLPSNEAGHDQTPWATFGQANQLYSPLQLANYIATLASGGQHCKAHLLKAVKSYDNTEVLAVGDTAPTNVVSMQDSTLEAVKKGMLGYTQPGGSVYNAFRNCVVTAGAKTGTSELGGNQTENGVFVCFAPYDDPEIAVAIVIEHATWGSNLATTGVDILNAYFTADETGSAVTGENQLLP</sequence>
<evidence type="ECO:0000256" key="5">
    <source>
        <dbReference type="ARBA" id="ARBA00022692"/>
    </source>
</evidence>
<evidence type="ECO:0000256" key="6">
    <source>
        <dbReference type="ARBA" id="ARBA00022960"/>
    </source>
</evidence>
<dbReference type="GO" id="GO:0008658">
    <property type="term" value="F:penicillin binding"/>
    <property type="evidence" value="ECO:0007669"/>
    <property type="project" value="InterPro"/>
</dbReference>
<evidence type="ECO:0000256" key="7">
    <source>
        <dbReference type="ARBA" id="ARBA00022984"/>
    </source>
</evidence>
<dbReference type="SUPFAM" id="SSF56519">
    <property type="entry name" value="Penicillin binding protein dimerisation domain"/>
    <property type="match status" value="1"/>
</dbReference>
<keyword evidence="7" id="KW-0573">Peptidoglycan synthesis</keyword>
<comment type="subcellular location">
    <subcellularLocation>
        <location evidence="2">Cell membrane</location>
    </subcellularLocation>
    <subcellularLocation>
        <location evidence="1">Membrane</location>
        <topology evidence="1">Single-pass membrane protein</topology>
    </subcellularLocation>
</comment>
<feature type="domain" description="Penicillin-binding protein dimerisation" evidence="13">
    <location>
        <begin position="54"/>
        <end position="355"/>
    </location>
</feature>
<dbReference type="GO" id="GO:0009252">
    <property type="term" value="P:peptidoglycan biosynthetic process"/>
    <property type="evidence" value="ECO:0007669"/>
    <property type="project" value="UniProtKB-KW"/>
</dbReference>
<keyword evidence="10" id="KW-0961">Cell wall biogenesis/degradation</keyword>
<dbReference type="SUPFAM" id="SSF56601">
    <property type="entry name" value="beta-lactamase/transpeptidase-like"/>
    <property type="match status" value="1"/>
</dbReference>
<evidence type="ECO:0000256" key="4">
    <source>
        <dbReference type="ARBA" id="ARBA00022475"/>
    </source>
</evidence>
<dbReference type="GO" id="GO:0005886">
    <property type="term" value="C:plasma membrane"/>
    <property type="evidence" value="ECO:0007669"/>
    <property type="project" value="UniProtKB-SubCell"/>
</dbReference>
<proteinExistence type="inferred from homology"/>
<dbReference type="GO" id="GO:0071972">
    <property type="term" value="F:peptidoglycan L,D-transpeptidase activity"/>
    <property type="evidence" value="ECO:0007669"/>
    <property type="project" value="TreeGrafter"/>
</dbReference>
<dbReference type="PANTHER" id="PTHR30627:SF2">
    <property type="entry name" value="PEPTIDOGLYCAN D,D-TRANSPEPTIDASE MRDA"/>
    <property type="match status" value="1"/>
</dbReference>
<dbReference type="InterPro" id="IPR050515">
    <property type="entry name" value="Beta-lactam/transpept"/>
</dbReference>